<dbReference type="PANTHER" id="PTHR45947">
    <property type="entry name" value="SULFOQUINOVOSYL TRANSFERASE SQD2"/>
    <property type="match status" value="1"/>
</dbReference>
<evidence type="ECO:0000313" key="4">
    <source>
        <dbReference type="EMBL" id="MDN8619726.1"/>
    </source>
</evidence>
<dbReference type="PANTHER" id="PTHR45947:SF3">
    <property type="entry name" value="SULFOQUINOVOSYL TRANSFERASE SQD2"/>
    <property type="match status" value="1"/>
</dbReference>
<dbReference type="Gene3D" id="3.40.50.2000">
    <property type="entry name" value="Glycogen Phosphorylase B"/>
    <property type="match status" value="2"/>
</dbReference>
<dbReference type="InterPro" id="IPR050194">
    <property type="entry name" value="Glycosyltransferase_grp1"/>
</dbReference>
<proteinExistence type="predicted"/>
<dbReference type="SUPFAM" id="SSF53756">
    <property type="entry name" value="UDP-Glycosyltransferase/glycogen phosphorylase"/>
    <property type="match status" value="1"/>
</dbReference>
<organism evidence="4 5">
    <name type="scientific">Corynebacterium kefirresidentii</name>
    <dbReference type="NCBI Taxonomy" id="1979527"/>
    <lineage>
        <taxon>Bacteria</taxon>
        <taxon>Bacillati</taxon>
        <taxon>Actinomycetota</taxon>
        <taxon>Actinomycetes</taxon>
        <taxon>Mycobacteriales</taxon>
        <taxon>Corynebacteriaceae</taxon>
        <taxon>Corynebacterium</taxon>
    </lineage>
</organism>
<evidence type="ECO:0000256" key="2">
    <source>
        <dbReference type="ARBA" id="ARBA00022679"/>
    </source>
</evidence>
<accession>A0ABT8Q309</accession>
<dbReference type="EMBL" id="JAUKFM010000002">
    <property type="protein sequence ID" value="MDN8619726.1"/>
    <property type="molecule type" value="Genomic_DNA"/>
</dbReference>
<feature type="domain" description="Glycosyltransferase subfamily 4-like N-terminal" evidence="3">
    <location>
        <begin position="137"/>
        <end position="313"/>
    </location>
</feature>
<dbReference type="EC" id="2.4.-.-" evidence="4"/>
<dbReference type="Pfam" id="PF13579">
    <property type="entry name" value="Glyco_trans_4_4"/>
    <property type="match status" value="1"/>
</dbReference>
<evidence type="ECO:0000313" key="5">
    <source>
        <dbReference type="Proteomes" id="UP001174347"/>
    </source>
</evidence>
<dbReference type="Pfam" id="PF13692">
    <property type="entry name" value="Glyco_trans_1_4"/>
    <property type="match status" value="1"/>
</dbReference>
<sequence>MPAGIGRSVIKFWSINVVGLVQDPVRFSNQMVEFVRLNSESKVARACVKGAHFVLSAMRIPGYETAEAGELSRAIKQLKKARFLRPLTFSFERYLRGKLLQLQSVECFEGAVERSGSAAAPRVLFHFTNALPYTQSGYTLRSKALFKSLRARGVEAFACTRYGYPENIGRFHHGPYFVNDGLEYFVLGSLFAPFSITRQEDLAVRQLVRLAREKQVNILHTTTPYTNARVVARAAALLDVPWIYEVRGEPESTWASQSPDPEKRRSSEFFELARQAETAAMMAANQVIALSEVSKEDLTRRGVPESKIKVVPNALEADQLETHTDKAHARKRLGLGDEFLIGAITSVVDYEGLDIAIAAMKEIPDATLIIVGDGVARPGLEDLADELDLNDRVVFTGKQPATDIHLWYAALDVFVVPRRDVEVCRKVTPLKPLQAMACGVPVIGTDLPALKEITGGLMVEVEPDNPSALAKSVDLVRQGELIVNPRELEEWAKKRSWERNAHSLEGLYLELLRGR</sequence>
<evidence type="ECO:0000256" key="1">
    <source>
        <dbReference type="ARBA" id="ARBA00022676"/>
    </source>
</evidence>
<dbReference type="GO" id="GO:0016757">
    <property type="term" value="F:glycosyltransferase activity"/>
    <property type="evidence" value="ECO:0007669"/>
    <property type="project" value="UniProtKB-KW"/>
</dbReference>
<reference evidence="4" key="1">
    <citation type="submission" date="2023-07" db="EMBL/GenBank/DDBJ databases">
        <title>Insights into the diversity of cutaneous corynebacteria.</title>
        <authorList>
            <person name="Bruggemann H."/>
            <person name="Poehlein A."/>
        </authorList>
    </citation>
    <scope>NUCLEOTIDE SEQUENCE</scope>
    <source>
        <strain evidence="4">P7_F1</strain>
    </source>
</reference>
<keyword evidence="2 4" id="KW-0808">Transferase</keyword>
<name>A0ABT8Q309_9CORY</name>
<evidence type="ECO:0000259" key="3">
    <source>
        <dbReference type="Pfam" id="PF13579"/>
    </source>
</evidence>
<protein>
    <submittedName>
        <fullName evidence="4">Glycosyltransferase family 4 protein</fullName>
        <ecNumber evidence="4">2.4.-.-</ecNumber>
    </submittedName>
</protein>
<keyword evidence="5" id="KW-1185">Reference proteome</keyword>
<keyword evidence="1 4" id="KW-0328">Glycosyltransferase</keyword>
<comment type="caution">
    <text evidence="4">The sequence shown here is derived from an EMBL/GenBank/DDBJ whole genome shotgun (WGS) entry which is preliminary data.</text>
</comment>
<gene>
    <name evidence="4" type="ORF">Q0N36_03890</name>
</gene>
<dbReference type="CDD" id="cd03801">
    <property type="entry name" value="GT4_PimA-like"/>
    <property type="match status" value="1"/>
</dbReference>
<dbReference type="InterPro" id="IPR028098">
    <property type="entry name" value="Glyco_trans_4-like_N"/>
</dbReference>
<dbReference type="Proteomes" id="UP001174347">
    <property type="component" value="Unassembled WGS sequence"/>
</dbReference>
<dbReference type="RefSeq" id="WP_239204532.1">
    <property type="nucleotide sequence ID" value="NZ_JAKRDW010000001.1"/>
</dbReference>